<sequence length="289" mass="31156">MCVAAAPARFTGTILYHGLRNHAEHGRVHVLGYQNTAQNLAPGPNAMLLHLPAAGMTQANFIDTSRCPRILRDMVDTLRPVSRGPAGAYGAAPQAAGPPPVQVFDHDVYTVVLATDPTLIPDALEQVPPHKRIPANRPLFDFYAAMYPGYAVALCCFDNRGALAANPLLMWYSPHDPDRFALPAIDCHTGAVPDLGAQVLTDHWVVFGTDEARPGWGAEVRYAPHYDQDNLPQAPLNSGPAAPFLPGRVMGVQFDGWHPNGDFVIPYADVLSGDLGTLRRLAPGWAPPL</sequence>
<protein>
    <submittedName>
        <fullName evidence="1">Uncharacterized protein</fullName>
    </submittedName>
</protein>
<gene>
    <name evidence="1" type="ORF">SAMN04489713_11591</name>
</gene>
<evidence type="ECO:0000313" key="1">
    <source>
        <dbReference type="EMBL" id="SFP56911.1"/>
    </source>
</evidence>
<keyword evidence="2" id="KW-1185">Reference proteome</keyword>
<reference evidence="1 2" key="1">
    <citation type="submission" date="2016-10" db="EMBL/GenBank/DDBJ databases">
        <authorList>
            <person name="de Groot N.N."/>
        </authorList>
    </citation>
    <scope>NUCLEOTIDE SEQUENCE [LARGE SCALE GENOMIC DNA]</scope>
    <source>
        <strain evidence="1 2">DSM 43067</strain>
    </source>
</reference>
<name>A0A1I5RF21_9ACTN</name>
<dbReference type="AlphaFoldDB" id="A0A1I5RF21"/>
<proteinExistence type="predicted"/>
<dbReference type="Proteomes" id="UP000183413">
    <property type="component" value="Unassembled WGS sequence"/>
</dbReference>
<dbReference type="RefSeq" id="WP_075023561.1">
    <property type="nucleotide sequence ID" value="NZ_FOVH01000015.1"/>
</dbReference>
<dbReference type="EMBL" id="FOVH01000015">
    <property type="protein sequence ID" value="SFP56911.1"/>
    <property type="molecule type" value="Genomic_DNA"/>
</dbReference>
<evidence type="ECO:0000313" key="2">
    <source>
        <dbReference type="Proteomes" id="UP000183413"/>
    </source>
</evidence>
<dbReference type="InParanoid" id="A0A1I5RF21"/>
<organism evidence="1 2">
    <name type="scientific">Actinomadura madurae</name>
    <dbReference type="NCBI Taxonomy" id="1993"/>
    <lineage>
        <taxon>Bacteria</taxon>
        <taxon>Bacillati</taxon>
        <taxon>Actinomycetota</taxon>
        <taxon>Actinomycetes</taxon>
        <taxon>Streptosporangiales</taxon>
        <taxon>Thermomonosporaceae</taxon>
        <taxon>Actinomadura</taxon>
    </lineage>
</organism>
<dbReference type="eggNOG" id="ENOG5033RZK">
    <property type="taxonomic scope" value="Bacteria"/>
</dbReference>
<accession>A0A1I5RF21</accession>